<evidence type="ECO:0000256" key="1">
    <source>
        <dbReference type="SAM" id="MobiDB-lite"/>
    </source>
</evidence>
<sequence>MRAKSPPSGPSFRSRSLWITLQDWRKESQRYLHCCRMTSFQQQKSWTLSTSASAPSTKATPPPPPRSSSTPSQTRVQRGARPRSRTGCRTLFQDSAAEPPKDTTRLWSTWPCTRSPRTGWTPRQGIHTPFRPKSPAPPIRASLAPSKESPGHPSSPRPRWSSAEEPGQICTGMTAFRTSGGSGRAESRGICI</sequence>
<feature type="compositionally biased region" description="Polar residues" evidence="1">
    <location>
        <begin position="105"/>
        <end position="118"/>
    </location>
</feature>
<dbReference type="EMBL" id="JAPCXB010000039">
    <property type="protein sequence ID" value="KAJ1612956.1"/>
    <property type="molecule type" value="Genomic_DNA"/>
</dbReference>
<accession>A0ABQ8PC02</accession>
<reference evidence="2" key="1">
    <citation type="submission" date="2022-10" db="EMBL/GenBank/DDBJ databases">
        <title>Adaptive evolution leads to modifications in subtelomeric GC content in a zoonotic Cryptosporidium species.</title>
        <authorList>
            <person name="Li J."/>
            <person name="Feng Y."/>
            <person name="Xiao L."/>
        </authorList>
    </citation>
    <scope>NUCLEOTIDE SEQUENCE</scope>
    <source>
        <strain evidence="2">25894</strain>
    </source>
</reference>
<keyword evidence="3" id="KW-1185">Reference proteome</keyword>
<name>A0ABQ8PC02_9CRYT</name>
<evidence type="ECO:0000313" key="3">
    <source>
        <dbReference type="Proteomes" id="UP001071777"/>
    </source>
</evidence>
<gene>
    <name evidence="2" type="ORF">OJ252_1089</name>
</gene>
<feature type="region of interest" description="Disordered" evidence="1">
    <location>
        <begin position="43"/>
        <end position="192"/>
    </location>
</feature>
<dbReference type="Proteomes" id="UP001071777">
    <property type="component" value="Unassembled WGS sequence"/>
</dbReference>
<organism evidence="2 3">
    <name type="scientific">Cryptosporidium canis</name>
    <dbReference type="NCBI Taxonomy" id="195482"/>
    <lineage>
        <taxon>Eukaryota</taxon>
        <taxon>Sar</taxon>
        <taxon>Alveolata</taxon>
        <taxon>Apicomplexa</taxon>
        <taxon>Conoidasida</taxon>
        <taxon>Coccidia</taxon>
        <taxon>Eucoccidiorida</taxon>
        <taxon>Eimeriorina</taxon>
        <taxon>Cryptosporidiidae</taxon>
        <taxon>Cryptosporidium</taxon>
    </lineage>
</organism>
<proteinExistence type="predicted"/>
<comment type="caution">
    <text evidence="2">The sequence shown here is derived from an EMBL/GenBank/DDBJ whole genome shotgun (WGS) entry which is preliminary data.</text>
</comment>
<feature type="compositionally biased region" description="Low complexity" evidence="1">
    <location>
        <begin position="45"/>
        <end position="59"/>
    </location>
</feature>
<protein>
    <submittedName>
        <fullName evidence="2">Uncharacterized protein</fullName>
    </submittedName>
</protein>
<evidence type="ECO:0000313" key="2">
    <source>
        <dbReference type="EMBL" id="KAJ1612956.1"/>
    </source>
</evidence>